<gene>
    <name evidence="2" type="ORF">QN277_024257</name>
</gene>
<dbReference type="InterPro" id="IPR002156">
    <property type="entry name" value="RNaseH_domain"/>
</dbReference>
<feature type="domain" description="RNase H type-1" evidence="1">
    <location>
        <begin position="5"/>
        <end position="78"/>
    </location>
</feature>
<evidence type="ECO:0000259" key="1">
    <source>
        <dbReference type="Pfam" id="PF13456"/>
    </source>
</evidence>
<dbReference type="InterPro" id="IPR044730">
    <property type="entry name" value="RNase_H-like_dom_plant"/>
</dbReference>
<dbReference type="GO" id="GO:0003676">
    <property type="term" value="F:nucleic acid binding"/>
    <property type="evidence" value="ECO:0007669"/>
    <property type="project" value="InterPro"/>
</dbReference>
<dbReference type="CDD" id="cd06222">
    <property type="entry name" value="RNase_H_like"/>
    <property type="match status" value="1"/>
</dbReference>
<dbReference type="Gene3D" id="3.30.420.10">
    <property type="entry name" value="Ribonuclease H-like superfamily/Ribonuclease H"/>
    <property type="match status" value="1"/>
</dbReference>
<organism evidence="2 3">
    <name type="scientific">Acacia crassicarpa</name>
    <name type="common">northern wattle</name>
    <dbReference type="NCBI Taxonomy" id="499986"/>
    <lineage>
        <taxon>Eukaryota</taxon>
        <taxon>Viridiplantae</taxon>
        <taxon>Streptophyta</taxon>
        <taxon>Embryophyta</taxon>
        <taxon>Tracheophyta</taxon>
        <taxon>Spermatophyta</taxon>
        <taxon>Magnoliopsida</taxon>
        <taxon>eudicotyledons</taxon>
        <taxon>Gunneridae</taxon>
        <taxon>Pentapetalae</taxon>
        <taxon>rosids</taxon>
        <taxon>fabids</taxon>
        <taxon>Fabales</taxon>
        <taxon>Fabaceae</taxon>
        <taxon>Caesalpinioideae</taxon>
        <taxon>mimosoid clade</taxon>
        <taxon>Acacieae</taxon>
        <taxon>Acacia</taxon>
    </lineage>
</organism>
<dbReference type="InterPro" id="IPR053151">
    <property type="entry name" value="RNase_H-like"/>
</dbReference>
<dbReference type="PANTHER" id="PTHR47723">
    <property type="entry name" value="OS05G0353850 PROTEIN"/>
    <property type="match status" value="1"/>
</dbReference>
<evidence type="ECO:0000313" key="2">
    <source>
        <dbReference type="EMBL" id="KAK4267482.1"/>
    </source>
</evidence>
<accession>A0AAE1JEU8</accession>
<keyword evidence="3" id="KW-1185">Reference proteome</keyword>
<dbReference type="InterPro" id="IPR012337">
    <property type="entry name" value="RNaseH-like_sf"/>
</dbReference>
<dbReference type="EMBL" id="JAWXYG010000007">
    <property type="protein sequence ID" value="KAK4267482.1"/>
    <property type="molecule type" value="Genomic_DNA"/>
</dbReference>
<dbReference type="AlphaFoldDB" id="A0AAE1JEU8"/>
<dbReference type="SUPFAM" id="SSF53098">
    <property type="entry name" value="Ribonuclease H-like"/>
    <property type="match status" value="1"/>
</dbReference>
<dbReference type="GO" id="GO:0004523">
    <property type="term" value="F:RNA-DNA hybrid ribonuclease activity"/>
    <property type="evidence" value="ECO:0007669"/>
    <property type="project" value="InterPro"/>
</dbReference>
<evidence type="ECO:0000313" key="3">
    <source>
        <dbReference type="Proteomes" id="UP001293593"/>
    </source>
</evidence>
<comment type="caution">
    <text evidence="2">The sequence shown here is derived from an EMBL/GenBank/DDBJ whole genome shotgun (WGS) entry which is preliminary data.</text>
</comment>
<dbReference type="InterPro" id="IPR036397">
    <property type="entry name" value="RNaseH_sf"/>
</dbReference>
<dbReference type="Pfam" id="PF13456">
    <property type="entry name" value="RVT_3"/>
    <property type="match status" value="1"/>
</dbReference>
<sequence length="116" mass="13269">MGTNDGLQLVWNKGYRDVMVQLDCLVALKLVQTTEELKHACQSLVRRIQRLLDQEWRVTVTHVYREGNRCADILATYALNFSEGIHFLDDPPEDLQTLLREDADGVGRVRLCSSHS</sequence>
<name>A0AAE1JEU8_9FABA</name>
<dbReference type="Proteomes" id="UP001293593">
    <property type="component" value="Unassembled WGS sequence"/>
</dbReference>
<proteinExistence type="predicted"/>
<reference evidence="2" key="1">
    <citation type="submission" date="2023-10" db="EMBL/GenBank/DDBJ databases">
        <title>Chromosome-level genome of the transformable northern wattle, Acacia crassicarpa.</title>
        <authorList>
            <person name="Massaro I."/>
            <person name="Sinha N.R."/>
            <person name="Poethig S."/>
            <person name="Leichty A.R."/>
        </authorList>
    </citation>
    <scope>NUCLEOTIDE SEQUENCE</scope>
    <source>
        <strain evidence="2">Acra3RX</strain>
        <tissue evidence="2">Leaf</tissue>
    </source>
</reference>
<dbReference type="PANTHER" id="PTHR47723:SF19">
    <property type="entry name" value="POLYNUCLEOTIDYL TRANSFERASE, RIBONUCLEASE H-LIKE SUPERFAMILY PROTEIN"/>
    <property type="match status" value="1"/>
</dbReference>
<protein>
    <recommendedName>
        <fullName evidence="1">RNase H type-1 domain-containing protein</fullName>
    </recommendedName>
</protein>